<evidence type="ECO:0000313" key="5">
    <source>
        <dbReference type="Proteomes" id="UP000293347"/>
    </source>
</evidence>
<comment type="caution">
    <text evidence="4">The sequence shown here is derived from an EMBL/GenBank/DDBJ whole genome shotgun (WGS) entry which is preliminary data.</text>
</comment>
<dbReference type="Pfam" id="PF13505">
    <property type="entry name" value="OMP_b-brl"/>
    <property type="match status" value="1"/>
</dbReference>
<gene>
    <name evidence="4" type="ORF">EZ437_19495</name>
</gene>
<dbReference type="Proteomes" id="UP000293347">
    <property type="component" value="Unassembled WGS sequence"/>
</dbReference>
<evidence type="ECO:0000256" key="1">
    <source>
        <dbReference type="ARBA" id="ARBA00022729"/>
    </source>
</evidence>
<reference evidence="4 5" key="1">
    <citation type="submission" date="2019-02" db="EMBL/GenBank/DDBJ databases">
        <title>Pedobacter sp. RP-1-14 sp. nov., isolated from Arctic soil.</title>
        <authorList>
            <person name="Dahal R.H."/>
        </authorList>
    </citation>
    <scope>NUCLEOTIDE SEQUENCE [LARGE SCALE GENOMIC DNA]</scope>
    <source>
        <strain evidence="4 5">RP-1-14</strain>
    </source>
</reference>
<dbReference type="SUPFAM" id="SSF56925">
    <property type="entry name" value="OMPA-like"/>
    <property type="match status" value="1"/>
</dbReference>
<evidence type="ECO:0000313" key="4">
    <source>
        <dbReference type="EMBL" id="TCC98033.1"/>
    </source>
</evidence>
<organism evidence="4 5">
    <name type="scientific">Pedobacter psychroterrae</name>
    <dbReference type="NCBI Taxonomy" id="2530453"/>
    <lineage>
        <taxon>Bacteria</taxon>
        <taxon>Pseudomonadati</taxon>
        <taxon>Bacteroidota</taxon>
        <taxon>Sphingobacteriia</taxon>
        <taxon>Sphingobacteriales</taxon>
        <taxon>Sphingobacteriaceae</taxon>
        <taxon>Pedobacter</taxon>
    </lineage>
</organism>
<accession>A0A4R0NFG1</accession>
<dbReference type="AlphaFoldDB" id="A0A4R0NFG1"/>
<keyword evidence="5" id="KW-1185">Reference proteome</keyword>
<feature type="signal peptide" evidence="2">
    <location>
        <begin position="1"/>
        <end position="24"/>
    </location>
</feature>
<dbReference type="OrthoDB" id="980939at2"/>
<keyword evidence="1 2" id="KW-0732">Signal</keyword>
<dbReference type="InterPro" id="IPR027385">
    <property type="entry name" value="Beta-barrel_OMP"/>
</dbReference>
<name>A0A4R0NFG1_9SPHI</name>
<dbReference type="EMBL" id="SJSL01000008">
    <property type="protein sequence ID" value="TCC98033.1"/>
    <property type="molecule type" value="Genomic_DNA"/>
</dbReference>
<sequence length="203" mass="22578">MNKTLLLKASIIGCLLFSTLIGTAQENLKRHTIGISYGFGQGDFVQLTKVLVSPSYEGESVSKYGIQYAYDLNGVQLETGLHYLIQDVDLEFTSSPNGTQIPKVITPHQFKLLSIPVGFRVNFLKYLFFNGAALIDIEVENTGVRNQSALGGSVGVGANYFFKNNIGIFVNPQIAHRALRYFKENSHQKYVERNISFGLAYKL</sequence>
<dbReference type="RefSeq" id="WP_131597750.1">
    <property type="nucleotide sequence ID" value="NZ_SJSL01000008.1"/>
</dbReference>
<proteinExistence type="predicted"/>
<evidence type="ECO:0000259" key="3">
    <source>
        <dbReference type="Pfam" id="PF13505"/>
    </source>
</evidence>
<feature type="domain" description="Outer membrane protein beta-barrel" evidence="3">
    <location>
        <begin position="13"/>
        <end position="202"/>
    </location>
</feature>
<evidence type="ECO:0000256" key="2">
    <source>
        <dbReference type="SAM" id="SignalP"/>
    </source>
</evidence>
<protein>
    <recommendedName>
        <fullName evidence="3">Outer membrane protein beta-barrel domain-containing protein</fullName>
    </recommendedName>
</protein>
<dbReference type="InterPro" id="IPR011250">
    <property type="entry name" value="OMP/PagP_B-barrel"/>
</dbReference>
<feature type="chain" id="PRO_5020286309" description="Outer membrane protein beta-barrel domain-containing protein" evidence="2">
    <location>
        <begin position="25"/>
        <end position="203"/>
    </location>
</feature>